<comment type="similarity">
    <text evidence="1">Belongs to the NAF1 family.</text>
</comment>
<accession>A0ABQ7SFG2</accession>
<feature type="compositionally biased region" description="Polar residues" evidence="8">
    <location>
        <begin position="58"/>
        <end position="68"/>
    </location>
</feature>
<gene>
    <name evidence="9" type="ORF">JD844_026896</name>
</gene>
<evidence type="ECO:0000256" key="8">
    <source>
        <dbReference type="SAM" id="MobiDB-lite"/>
    </source>
</evidence>
<keyword evidence="10" id="KW-1185">Reference proteome</keyword>
<evidence type="ECO:0000313" key="9">
    <source>
        <dbReference type="EMBL" id="KAH0616074.1"/>
    </source>
</evidence>
<organism evidence="9 10">
    <name type="scientific">Phrynosoma platyrhinos</name>
    <name type="common">Desert horned lizard</name>
    <dbReference type="NCBI Taxonomy" id="52577"/>
    <lineage>
        <taxon>Eukaryota</taxon>
        <taxon>Metazoa</taxon>
        <taxon>Chordata</taxon>
        <taxon>Craniata</taxon>
        <taxon>Vertebrata</taxon>
        <taxon>Euteleostomi</taxon>
        <taxon>Lepidosauria</taxon>
        <taxon>Squamata</taxon>
        <taxon>Bifurcata</taxon>
        <taxon>Unidentata</taxon>
        <taxon>Episquamata</taxon>
        <taxon>Toxicofera</taxon>
        <taxon>Iguania</taxon>
        <taxon>Phrynosomatidae</taxon>
        <taxon>Phrynosomatinae</taxon>
        <taxon>Phrynosoma</taxon>
    </lineage>
</organism>
<evidence type="ECO:0000256" key="2">
    <source>
        <dbReference type="ARBA" id="ARBA00022517"/>
    </source>
</evidence>
<dbReference type="PANTHER" id="PTHR31633">
    <property type="entry name" value="H/ACA RIBONUCLEOPROTEIN COMPLEX NON-CORE SUBUNIT NAF1"/>
    <property type="match status" value="1"/>
</dbReference>
<comment type="function">
    <text evidence="7">Required for ribosome biogenesis. Part of a complex which catalyzes pseudouridylation of rRNA. This involves the isomerization of uridine such that the ribose is subsequently attached to C5, instead of the normal N1. Pseudouridine ("psi") residues may serve to stabilize the conformation of rRNAs.</text>
</comment>
<dbReference type="PANTHER" id="PTHR31633:SF1">
    <property type="entry name" value="H_ACA RIBONUCLEOPROTEIN COMPLEX NON-CORE SUBUNIT NAF1"/>
    <property type="match status" value="1"/>
</dbReference>
<keyword evidence="6 7" id="KW-0539">Nucleus</keyword>
<dbReference type="InterPro" id="IPR040309">
    <property type="entry name" value="Naf1"/>
</dbReference>
<evidence type="ECO:0000256" key="1">
    <source>
        <dbReference type="ARBA" id="ARBA00009801"/>
    </source>
</evidence>
<dbReference type="InterPro" id="IPR009000">
    <property type="entry name" value="Transl_B-barrel_sf"/>
</dbReference>
<dbReference type="SUPFAM" id="SSF50447">
    <property type="entry name" value="Translation proteins"/>
    <property type="match status" value="1"/>
</dbReference>
<feature type="compositionally biased region" description="Low complexity" evidence="8">
    <location>
        <begin position="30"/>
        <end position="39"/>
    </location>
</feature>
<evidence type="ECO:0000256" key="4">
    <source>
        <dbReference type="ARBA" id="ARBA00022553"/>
    </source>
</evidence>
<protein>
    <recommendedName>
        <fullName evidence="7">H/ACA ribonucleoprotein complex subunit</fullName>
    </recommendedName>
</protein>
<keyword evidence="7" id="KW-0687">Ribonucleoprotein</keyword>
<reference evidence="9 10" key="1">
    <citation type="journal article" date="2022" name="Gigascience">
        <title>A chromosome-level genome assembly and annotation of the desert horned lizard, Phrynosoma platyrhinos, provides insight into chromosomal rearrangements among reptiles.</title>
        <authorList>
            <person name="Koochekian N."/>
            <person name="Ascanio A."/>
            <person name="Farleigh K."/>
            <person name="Card D.C."/>
            <person name="Schield D.R."/>
            <person name="Castoe T.A."/>
            <person name="Jezkova T."/>
        </authorList>
    </citation>
    <scope>NUCLEOTIDE SEQUENCE [LARGE SCALE GENOMIC DNA]</scope>
    <source>
        <strain evidence="9">NK-2021</strain>
    </source>
</reference>
<evidence type="ECO:0000256" key="7">
    <source>
        <dbReference type="RuleBase" id="RU364004"/>
    </source>
</evidence>
<dbReference type="InterPro" id="IPR038664">
    <property type="entry name" value="Gar1/Naf1_Cbf5-bd_sf"/>
</dbReference>
<keyword evidence="3 7" id="KW-0698">rRNA processing</keyword>
<feature type="region of interest" description="Disordered" evidence="8">
    <location>
        <begin position="1"/>
        <end position="71"/>
    </location>
</feature>
<comment type="subunit">
    <text evidence="7">Component of the small nucleolar ribonucleoprotein particles containing H/ACA-type snoRNAs (H/ACA snoRNPs).</text>
</comment>
<dbReference type="Gene3D" id="2.40.10.230">
    <property type="entry name" value="Probable tRNA pseudouridine synthase domain"/>
    <property type="match status" value="1"/>
</dbReference>
<dbReference type="EMBL" id="JAIPUX010005290">
    <property type="protein sequence ID" value="KAH0616074.1"/>
    <property type="molecule type" value="Genomic_DNA"/>
</dbReference>
<feature type="region of interest" description="Disordered" evidence="8">
    <location>
        <begin position="188"/>
        <end position="222"/>
    </location>
</feature>
<dbReference type="InterPro" id="IPR007504">
    <property type="entry name" value="H/ACA_rnp_Gar1/Naf1"/>
</dbReference>
<keyword evidence="2 7" id="KW-0690">Ribosome biogenesis</keyword>
<comment type="subcellular location">
    <subcellularLocation>
        <location evidence="7">Nucleus</location>
        <location evidence="7">Nucleolus</location>
    </subcellularLocation>
</comment>
<dbReference type="Pfam" id="PF04410">
    <property type="entry name" value="Gar1"/>
    <property type="match status" value="1"/>
</dbReference>
<name>A0ABQ7SFG2_PHRPL</name>
<sequence>MPMMEGNSSSSSSSTSSDSESDSESDTDTDSSSSDSSSSCLPMLSEDDDDQQSKNEDNSCTTTTNGEMSKQEPLCVEDVTIILPESVELMPFGKISSIIGHLVIVESQKGLPPVNEDTVLFRDDRRSVGKVFEVFGPVSHPFYVLQFNSPEHIEAKDIKIHDAVYFAPSVESFTQYIFPEKIRQEKGSDASWMNDLEPPPEALDFSDDEKERAAKQQKKSQKLRRKKLRSLQDYDKYDILKTMLNQDREVNEDSGQMIMELITSPDNSSILQTIQKDIVGENLTPPFQAEDSHILHLNTFLDLS</sequence>
<keyword evidence="4" id="KW-0597">Phosphoprotein</keyword>
<keyword evidence="5 7" id="KW-0694">RNA-binding</keyword>
<evidence type="ECO:0000256" key="6">
    <source>
        <dbReference type="ARBA" id="ARBA00023242"/>
    </source>
</evidence>
<evidence type="ECO:0000256" key="5">
    <source>
        <dbReference type="ARBA" id="ARBA00022884"/>
    </source>
</evidence>
<feature type="compositionally biased region" description="Low complexity" evidence="8">
    <location>
        <begin position="8"/>
        <end position="18"/>
    </location>
</feature>
<evidence type="ECO:0000313" key="10">
    <source>
        <dbReference type="Proteomes" id="UP000826234"/>
    </source>
</evidence>
<evidence type="ECO:0000256" key="3">
    <source>
        <dbReference type="ARBA" id="ARBA00022552"/>
    </source>
</evidence>
<dbReference type="Proteomes" id="UP000826234">
    <property type="component" value="Unassembled WGS sequence"/>
</dbReference>
<feature type="compositionally biased region" description="Acidic residues" evidence="8">
    <location>
        <begin position="19"/>
        <end position="29"/>
    </location>
</feature>
<proteinExistence type="inferred from homology"/>
<comment type="caution">
    <text evidence="9">The sequence shown here is derived from an EMBL/GenBank/DDBJ whole genome shotgun (WGS) entry which is preliminary data.</text>
</comment>
<comment type="similarity">
    <text evidence="7">Belongs to the GAR1 family.</text>
</comment>